<proteinExistence type="predicted"/>
<sequence length="186" mass="19291">MKDKLSALIDGDLDENTMRPVFDRLRRDDLLRKDWEAYCLIGDHIRGDGAGALDFVDRVMAGLEAEPTVLAPAASTATAARRSALQALMPIAASVMGVAAVGLVAATLYSQDAAVAPASVAVQRISAQPLLAASAQMGSLTGGAQVHADDPMREYVFAHQGVSGGPMPAAVQYVRTVSAQSAGTGR</sequence>
<dbReference type="InterPro" id="IPR036147">
    <property type="entry name" value="Anti-sigma_E_RseA_N_sf"/>
</dbReference>
<dbReference type="Gene3D" id="1.10.10.880">
    <property type="entry name" value="Anti sigma-E protein RseA, N-terminal domain"/>
    <property type="match status" value="1"/>
</dbReference>
<feature type="transmembrane region" description="Helical" evidence="1">
    <location>
        <begin position="87"/>
        <end position="109"/>
    </location>
</feature>
<evidence type="ECO:0000313" key="4">
    <source>
        <dbReference type="Proteomes" id="UP000015455"/>
    </source>
</evidence>
<protein>
    <recommendedName>
        <fullName evidence="2">Anti sigma-E protein RseA N-terminal domain-containing protein</fullName>
    </recommendedName>
</protein>
<name>T0AZQ8_9RHOO</name>
<dbReference type="AlphaFoldDB" id="T0AZQ8"/>
<dbReference type="InterPro" id="IPR005572">
    <property type="entry name" value="Anti-sigma_E_RseA_N"/>
</dbReference>
<organism evidence="3 4">
    <name type="scientific">Thauera terpenica 58Eu</name>
    <dbReference type="NCBI Taxonomy" id="1348657"/>
    <lineage>
        <taxon>Bacteria</taxon>
        <taxon>Pseudomonadati</taxon>
        <taxon>Pseudomonadota</taxon>
        <taxon>Betaproteobacteria</taxon>
        <taxon>Rhodocyclales</taxon>
        <taxon>Zoogloeaceae</taxon>
        <taxon>Thauera</taxon>
    </lineage>
</organism>
<comment type="caution">
    <text evidence="3">The sequence shown here is derived from an EMBL/GenBank/DDBJ whole genome shotgun (WGS) entry which is preliminary data.</text>
</comment>
<dbReference type="STRING" id="1348657.M622_02335"/>
<dbReference type="OrthoDB" id="8561243at2"/>
<dbReference type="SUPFAM" id="SSF89069">
    <property type="entry name" value="N-terminal, cytoplasmic domain of anti-sigmaE factor RseA"/>
    <property type="match status" value="1"/>
</dbReference>
<evidence type="ECO:0000259" key="2">
    <source>
        <dbReference type="Pfam" id="PF03872"/>
    </source>
</evidence>
<dbReference type="EMBL" id="ATJV01000048">
    <property type="protein sequence ID" value="EPZ16033.1"/>
    <property type="molecule type" value="Genomic_DNA"/>
</dbReference>
<dbReference type="RefSeq" id="WP_021248874.1">
    <property type="nucleotide sequence ID" value="NZ_ATJV01000048.1"/>
</dbReference>
<keyword evidence="1" id="KW-0812">Transmembrane</keyword>
<dbReference type="PANTHER" id="PTHR38104">
    <property type="match status" value="1"/>
</dbReference>
<dbReference type="Proteomes" id="UP000015455">
    <property type="component" value="Unassembled WGS sequence"/>
</dbReference>
<dbReference type="GO" id="GO:0016989">
    <property type="term" value="F:sigma factor antagonist activity"/>
    <property type="evidence" value="ECO:0007669"/>
    <property type="project" value="InterPro"/>
</dbReference>
<accession>T0AZQ8</accession>
<keyword evidence="1" id="KW-1133">Transmembrane helix</keyword>
<dbReference type="PANTHER" id="PTHR38104:SF1">
    <property type="entry name" value="ANTI-SIGMA-E FACTOR RSEA"/>
    <property type="match status" value="1"/>
</dbReference>
<gene>
    <name evidence="3" type="ORF">M622_02335</name>
</gene>
<dbReference type="InterPro" id="IPR052383">
    <property type="entry name" value="Anti-sigma-E_RseA-like"/>
</dbReference>
<dbReference type="Pfam" id="PF03872">
    <property type="entry name" value="RseA_N"/>
    <property type="match status" value="1"/>
</dbReference>
<dbReference type="PATRIC" id="fig|1348657.5.peg.1444"/>
<feature type="domain" description="Anti sigma-E protein RseA N-terminal" evidence="2">
    <location>
        <begin position="2"/>
        <end position="76"/>
    </location>
</feature>
<reference evidence="3 4" key="1">
    <citation type="submission" date="2013-06" db="EMBL/GenBank/DDBJ databases">
        <title>Draft genome sequence of Thauera terpenica.</title>
        <authorList>
            <person name="Liu B."/>
            <person name="Frostegard A.H."/>
            <person name="Shapleigh J.P."/>
        </authorList>
    </citation>
    <scope>NUCLEOTIDE SEQUENCE [LARGE SCALE GENOMIC DNA]</scope>
    <source>
        <strain evidence="3 4">58Eu</strain>
    </source>
</reference>
<dbReference type="eggNOG" id="COG3073">
    <property type="taxonomic scope" value="Bacteria"/>
</dbReference>
<keyword evidence="4" id="KW-1185">Reference proteome</keyword>
<dbReference type="CDD" id="cd16328">
    <property type="entry name" value="RseA_N"/>
    <property type="match status" value="1"/>
</dbReference>
<evidence type="ECO:0000313" key="3">
    <source>
        <dbReference type="EMBL" id="EPZ16033.1"/>
    </source>
</evidence>
<keyword evidence="1" id="KW-0472">Membrane</keyword>
<evidence type="ECO:0000256" key="1">
    <source>
        <dbReference type="SAM" id="Phobius"/>
    </source>
</evidence>